<dbReference type="OrthoDB" id="9797795at2"/>
<proteinExistence type="predicted"/>
<keyword evidence="1" id="KW-0328">Glycosyltransferase</keyword>
<gene>
    <name evidence="3" type="ORF">EWM59_14595</name>
</gene>
<accession>A0A4Q5LZD2</accession>
<dbReference type="GO" id="GO:0009244">
    <property type="term" value="P:lipopolysaccharide core region biosynthetic process"/>
    <property type="evidence" value="ECO:0007669"/>
    <property type="project" value="TreeGrafter"/>
</dbReference>
<dbReference type="AlphaFoldDB" id="A0A4Q5LZD2"/>
<dbReference type="InterPro" id="IPR051199">
    <property type="entry name" value="LPS_LOS_Heptosyltrfase"/>
</dbReference>
<sequence length="392" mass="45318">MRKYCGTPRETIPFTVMDFFVDIYAKLFFKRRARNINVTSPERILIASLGHLGDALTVTYLFPLIKKKYPDVKIDLLAPTWCEAVNKYNPYIDRTIYINHYQTNRKKISRWEKIKEHYRTFREALPLLQQYSYDYYIDIRYSDAVAHFVLPYIKVGKAFGFARRGLGGLLDKEFDVPTEEFHHFDMYFMLLHEIGIEGKLTDVEPYFNISSGATFEKIKTKITLPRGAYLMVFPESGGEHKQLSPAFWASVLTEILEKTGYYILLCGQTGLSKKIWDLIDIPTANRVIDSSGKINIHEIALLSQKASFALTLDSFPEHLCCIFSKTVSVYKGTGYPFFPLANFPVYLIHNHKPSVGLPFDRDNVELVYRENLETPEIKELILNRVSPVTVDE</sequence>
<dbReference type="SUPFAM" id="SSF53756">
    <property type="entry name" value="UDP-Glycosyltransferase/glycogen phosphorylase"/>
    <property type="match status" value="1"/>
</dbReference>
<dbReference type="GO" id="GO:0005829">
    <property type="term" value="C:cytosol"/>
    <property type="evidence" value="ECO:0007669"/>
    <property type="project" value="TreeGrafter"/>
</dbReference>
<evidence type="ECO:0000256" key="2">
    <source>
        <dbReference type="ARBA" id="ARBA00022679"/>
    </source>
</evidence>
<keyword evidence="4" id="KW-1185">Reference proteome</keyword>
<evidence type="ECO:0000313" key="3">
    <source>
        <dbReference type="EMBL" id="RYU94917.1"/>
    </source>
</evidence>
<name>A0A4Q5LZD2_9BACT</name>
<evidence type="ECO:0000313" key="4">
    <source>
        <dbReference type="Proteomes" id="UP000293162"/>
    </source>
</evidence>
<keyword evidence="2 3" id="KW-0808">Transferase</keyword>
<organism evidence="3 4">
    <name type="scientific">Emticicia agri</name>
    <dbReference type="NCBI Taxonomy" id="2492393"/>
    <lineage>
        <taxon>Bacteria</taxon>
        <taxon>Pseudomonadati</taxon>
        <taxon>Bacteroidota</taxon>
        <taxon>Cytophagia</taxon>
        <taxon>Cytophagales</taxon>
        <taxon>Leadbetterellaceae</taxon>
        <taxon>Emticicia</taxon>
    </lineage>
</organism>
<evidence type="ECO:0000256" key="1">
    <source>
        <dbReference type="ARBA" id="ARBA00022676"/>
    </source>
</evidence>
<dbReference type="RefSeq" id="WP_130021802.1">
    <property type="nucleotide sequence ID" value="NZ_SEWF01000020.1"/>
</dbReference>
<protein>
    <submittedName>
        <fullName evidence="3">Lipopolysaccharide heptosyltransferase family protein</fullName>
    </submittedName>
</protein>
<dbReference type="InterPro" id="IPR002201">
    <property type="entry name" value="Glyco_trans_9"/>
</dbReference>
<dbReference type="GO" id="GO:0008713">
    <property type="term" value="F:ADP-heptose-lipopolysaccharide heptosyltransferase activity"/>
    <property type="evidence" value="ECO:0007669"/>
    <property type="project" value="TreeGrafter"/>
</dbReference>
<dbReference type="Gene3D" id="3.40.50.2000">
    <property type="entry name" value="Glycogen Phosphorylase B"/>
    <property type="match status" value="2"/>
</dbReference>
<reference evidence="3 4" key="1">
    <citation type="submission" date="2019-02" db="EMBL/GenBank/DDBJ databases">
        <title>Bacterial novel species Emticicia sp. 17J42-9 isolated from soil.</title>
        <authorList>
            <person name="Jung H.-Y."/>
        </authorList>
    </citation>
    <scope>NUCLEOTIDE SEQUENCE [LARGE SCALE GENOMIC DNA]</scope>
    <source>
        <strain evidence="3 4">17J42-9</strain>
    </source>
</reference>
<dbReference type="PANTHER" id="PTHR30160">
    <property type="entry name" value="TETRAACYLDISACCHARIDE 4'-KINASE-RELATED"/>
    <property type="match status" value="1"/>
</dbReference>
<dbReference type="EMBL" id="SEWF01000020">
    <property type="protein sequence ID" value="RYU94917.1"/>
    <property type="molecule type" value="Genomic_DNA"/>
</dbReference>
<comment type="caution">
    <text evidence="3">The sequence shown here is derived from an EMBL/GenBank/DDBJ whole genome shotgun (WGS) entry which is preliminary data.</text>
</comment>
<dbReference type="CDD" id="cd03789">
    <property type="entry name" value="GT9_LPS_heptosyltransferase"/>
    <property type="match status" value="1"/>
</dbReference>
<dbReference type="Proteomes" id="UP000293162">
    <property type="component" value="Unassembled WGS sequence"/>
</dbReference>
<dbReference type="Pfam" id="PF01075">
    <property type="entry name" value="Glyco_transf_9"/>
    <property type="match status" value="1"/>
</dbReference>